<organism evidence="5 6">
    <name type="scientific">Paraburkholderia gardini</name>
    <dbReference type="NCBI Taxonomy" id="2823469"/>
    <lineage>
        <taxon>Bacteria</taxon>
        <taxon>Pseudomonadati</taxon>
        <taxon>Pseudomonadota</taxon>
        <taxon>Betaproteobacteria</taxon>
        <taxon>Burkholderiales</taxon>
        <taxon>Burkholderiaceae</taxon>
        <taxon>Paraburkholderia</taxon>
    </lineage>
</organism>
<reference evidence="5 6" key="1">
    <citation type="submission" date="2021-04" db="EMBL/GenBank/DDBJ databases">
        <authorList>
            <person name="Vanwijnsberghe S."/>
        </authorList>
    </citation>
    <scope>NUCLEOTIDE SEQUENCE [LARGE SCALE GENOMIC DNA]</scope>
    <source>
        <strain evidence="5 6">LMG 32171</strain>
    </source>
</reference>
<name>A0ABN7QCX0_9BURK</name>
<dbReference type="PANTHER" id="PTHR11632:SF51">
    <property type="entry name" value="SUCCINATE DEHYDROGENASE [UBIQUINONE] FLAVOPROTEIN SUBUNIT, MITOCHONDRIAL"/>
    <property type="match status" value="1"/>
</dbReference>
<feature type="domain" description="FAD-dependent oxidoreductase 2 FAD-binding" evidence="3">
    <location>
        <begin position="16"/>
        <end position="221"/>
    </location>
</feature>
<dbReference type="PANTHER" id="PTHR11632">
    <property type="entry name" value="SUCCINATE DEHYDROGENASE 2 FLAVOPROTEIN SUBUNIT"/>
    <property type="match status" value="1"/>
</dbReference>
<feature type="domain" description="Fumarate reductase/succinate dehydrogenase flavoprotein-like C-terminal" evidence="4">
    <location>
        <begin position="450"/>
        <end position="516"/>
    </location>
</feature>
<dbReference type="SUPFAM" id="SSF46977">
    <property type="entry name" value="Succinate dehydrogenase/fumarate reductase flavoprotein C-terminal domain"/>
    <property type="match status" value="1"/>
</dbReference>
<sequence length="525" mass="55487">MTALHGSTQDISLRADVLVLGGGPAATWAALTAARAGAAVVLADKGYCGTSGAAAASNNNVWYVKDPAEYGRHFAERFRSGGGLSERGWTGAVLERAVRQLHLLGELGYPFPRKEDGTLNYATLRGPDYMRFMRQQIRRAGVTILDHSPMLGLIFDEVEGRVTGAHGITRDGARWRVAAGATVIATGGCAFLGGALGTNVCTGDGHLAAGEVGASFSGMEFSNQYGLSAAFSSVTKGLPFIWASYSRQDGSEIAVEDEDAFVSVARVLVDEPVFAVFDRASGDVERWLRSGQSNAFLPYDRMGIDPFRERFPVGLRLEGTVRGTGGIRLTGRDCATGVAGLYAAGDAASREPIVGGRTGGGSPNAAWAIVTGAWAGEAASRFATSLRGAPPLSMPPPDILRIADPVVAREVLVREVWSLRTNLFRSEAGLVSAQQALDAASRAPVAEGPTLLQARSARAMLYVARLAYTGALRRRESRALHQRTDYPQSNGRHAYRQVIAGTDALSVTAGPVAVEAIYSQEGMLP</sequence>
<comment type="caution">
    <text evidence="5">The sequence shown here is derived from an EMBL/GenBank/DDBJ whole genome shotgun (WGS) entry which is preliminary data.</text>
</comment>
<evidence type="ECO:0000256" key="2">
    <source>
        <dbReference type="ARBA" id="ARBA00023002"/>
    </source>
</evidence>
<dbReference type="InterPro" id="IPR037099">
    <property type="entry name" value="Fum_R/Succ_DH_flav-like_C_sf"/>
</dbReference>
<dbReference type="Pfam" id="PF02910">
    <property type="entry name" value="Succ_DH_flav_C"/>
    <property type="match status" value="1"/>
</dbReference>
<dbReference type="InterPro" id="IPR030664">
    <property type="entry name" value="SdhA/FrdA/AprA"/>
</dbReference>
<dbReference type="RefSeq" id="WP_228973738.1">
    <property type="nucleotide sequence ID" value="NZ_CAJQYY010000001.1"/>
</dbReference>
<accession>A0ABN7QCX0</accession>
<dbReference type="Gene3D" id="3.50.50.60">
    <property type="entry name" value="FAD/NAD(P)-binding domain"/>
    <property type="match status" value="1"/>
</dbReference>
<evidence type="ECO:0008006" key="7">
    <source>
        <dbReference type="Google" id="ProtNLM"/>
    </source>
</evidence>
<evidence type="ECO:0000259" key="4">
    <source>
        <dbReference type="Pfam" id="PF02910"/>
    </source>
</evidence>
<dbReference type="PRINTS" id="PR00411">
    <property type="entry name" value="PNDRDTASEI"/>
</dbReference>
<dbReference type="Gene3D" id="1.20.58.100">
    <property type="entry name" value="Fumarate reductase/succinate dehydrogenase flavoprotein-like, C-terminal domain"/>
    <property type="match status" value="1"/>
</dbReference>
<evidence type="ECO:0000313" key="5">
    <source>
        <dbReference type="EMBL" id="CAG4885768.1"/>
    </source>
</evidence>
<dbReference type="InterPro" id="IPR015939">
    <property type="entry name" value="Fum_Rdtase/Succ_DH_flav-like_C"/>
</dbReference>
<gene>
    <name evidence="5" type="ORF">R54767_00077</name>
</gene>
<keyword evidence="2" id="KW-0560">Oxidoreductase</keyword>
<evidence type="ECO:0000313" key="6">
    <source>
        <dbReference type="Proteomes" id="UP000789752"/>
    </source>
</evidence>
<dbReference type="InterPro" id="IPR036188">
    <property type="entry name" value="FAD/NAD-bd_sf"/>
</dbReference>
<dbReference type="Pfam" id="PF00890">
    <property type="entry name" value="FAD_binding_2"/>
    <property type="match status" value="1"/>
</dbReference>
<evidence type="ECO:0000256" key="1">
    <source>
        <dbReference type="ARBA" id="ARBA00022630"/>
    </source>
</evidence>
<dbReference type="EMBL" id="CAJQYY010000001">
    <property type="protein sequence ID" value="CAG4885768.1"/>
    <property type="molecule type" value="Genomic_DNA"/>
</dbReference>
<protein>
    <recommendedName>
        <fullName evidence="7">Succinate dehydrogenase/fumarate reductase flavoprotein subunit</fullName>
    </recommendedName>
</protein>
<evidence type="ECO:0000259" key="3">
    <source>
        <dbReference type="Pfam" id="PF00890"/>
    </source>
</evidence>
<dbReference type="PRINTS" id="PR00368">
    <property type="entry name" value="FADPNR"/>
</dbReference>
<dbReference type="InterPro" id="IPR003953">
    <property type="entry name" value="FAD-dep_OxRdtase_2_FAD-bd"/>
</dbReference>
<proteinExistence type="predicted"/>
<keyword evidence="1" id="KW-0285">Flavoprotein</keyword>
<keyword evidence="6" id="KW-1185">Reference proteome</keyword>
<dbReference type="SUPFAM" id="SSF51905">
    <property type="entry name" value="FAD/NAD(P)-binding domain"/>
    <property type="match status" value="1"/>
</dbReference>
<dbReference type="Proteomes" id="UP000789752">
    <property type="component" value="Unassembled WGS sequence"/>
</dbReference>